<dbReference type="InterPro" id="IPR011761">
    <property type="entry name" value="ATP-grasp"/>
</dbReference>
<feature type="domain" description="ATP-grasp" evidence="5">
    <location>
        <begin position="106"/>
        <end position="291"/>
    </location>
</feature>
<dbReference type="Gene3D" id="3.40.50.20">
    <property type="match status" value="1"/>
</dbReference>
<evidence type="ECO:0000313" key="7">
    <source>
        <dbReference type="Proteomes" id="UP000277633"/>
    </source>
</evidence>
<accession>A0A497JET7</accession>
<dbReference type="AlphaFoldDB" id="A0A497JET7"/>
<comment type="caution">
    <text evidence="6">The sequence shown here is derived from an EMBL/GenBank/DDBJ whole genome shotgun (WGS) entry which is preliminary data.</text>
</comment>
<proteinExistence type="predicted"/>
<evidence type="ECO:0000256" key="3">
    <source>
        <dbReference type="ARBA" id="ARBA00022840"/>
    </source>
</evidence>
<dbReference type="GO" id="GO:0005524">
    <property type="term" value="F:ATP binding"/>
    <property type="evidence" value="ECO:0007669"/>
    <property type="project" value="UniProtKB-UniRule"/>
</dbReference>
<dbReference type="NCBIfam" id="TIGR00768">
    <property type="entry name" value="rimK_fam"/>
    <property type="match status" value="1"/>
</dbReference>
<protein>
    <recommendedName>
        <fullName evidence="5">ATP-grasp domain-containing protein</fullName>
    </recommendedName>
</protein>
<dbReference type="InterPro" id="IPR013815">
    <property type="entry name" value="ATP_grasp_subdomain_1"/>
</dbReference>
<dbReference type="PANTHER" id="PTHR21621:SF0">
    <property type="entry name" value="BETA-CITRYLGLUTAMATE SYNTHASE B-RELATED"/>
    <property type="match status" value="1"/>
</dbReference>
<dbReference type="Pfam" id="PF08443">
    <property type="entry name" value="RimK"/>
    <property type="match status" value="1"/>
</dbReference>
<dbReference type="Gene3D" id="3.30.1490.20">
    <property type="entry name" value="ATP-grasp fold, A domain"/>
    <property type="match status" value="1"/>
</dbReference>
<dbReference type="InterPro" id="IPR013651">
    <property type="entry name" value="ATP-grasp_RimK-type"/>
</dbReference>
<evidence type="ECO:0000256" key="4">
    <source>
        <dbReference type="PROSITE-ProRule" id="PRU00409"/>
    </source>
</evidence>
<sequence length="294" mass="32999">MASIAIIAATRYNKGNNKLLIKEAKRVFDKALFVPINKLRIVEENGTTKILYKETNLLEFDACYPRFGSSDFFMGEAILRILDNASIYTPVSLKGYQLANHKYFTIKKLAENKVPCLLTSLSASPQAMENIVKEFGFPVVLKLISGFAGKGVMLVRDKKQLLSILDTVHLFEDYISAQRFVPGKNSDIRCYVFGDEVLSVKRTGKPGDWRANISRGGKAEIIEGNKKMEKYAVKAARVLGFDICAVDFIETNLTKQGFAVIEANFQPGPFRKFLGNTVPKKMMEFIKKKVEGEK</sequence>
<dbReference type="PANTHER" id="PTHR21621">
    <property type="entry name" value="RIBOSOMAL PROTEIN S6 MODIFICATION PROTEIN"/>
    <property type="match status" value="1"/>
</dbReference>
<organism evidence="6 7">
    <name type="scientific">Candidatus Iainarchaeum sp</name>
    <dbReference type="NCBI Taxonomy" id="3101447"/>
    <lineage>
        <taxon>Archaea</taxon>
        <taxon>Candidatus Iainarchaeota</taxon>
        <taxon>Candidatus Iainarchaeia</taxon>
        <taxon>Candidatus Iainarchaeales</taxon>
        <taxon>Candidatus Iainarchaeaceae</taxon>
        <taxon>Candidatus Iainarchaeum</taxon>
    </lineage>
</organism>
<dbReference type="Proteomes" id="UP000277633">
    <property type="component" value="Unassembled WGS sequence"/>
</dbReference>
<evidence type="ECO:0000313" key="6">
    <source>
        <dbReference type="EMBL" id="RLG68675.1"/>
    </source>
</evidence>
<gene>
    <name evidence="6" type="ORF">DRO07_03215</name>
</gene>
<evidence type="ECO:0000256" key="1">
    <source>
        <dbReference type="ARBA" id="ARBA00022723"/>
    </source>
</evidence>
<dbReference type="GO" id="GO:0016879">
    <property type="term" value="F:ligase activity, forming carbon-nitrogen bonds"/>
    <property type="evidence" value="ECO:0007669"/>
    <property type="project" value="TreeGrafter"/>
</dbReference>
<dbReference type="SUPFAM" id="SSF56059">
    <property type="entry name" value="Glutathione synthetase ATP-binding domain-like"/>
    <property type="match status" value="1"/>
</dbReference>
<name>A0A497JET7_9ARCH</name>
<keyword evidence="3 4" id="KW-0067">ATP-binding</keyword>
<dbReference type="PROSITE" id="PS50975">
    <property type="entry name" value="ATP_GRASP"/>
    <property type="match status" value="1"/>
</dbReference>
<dbReference type="EMBL" id="QMWO01000130">
    <property type="protein sequence ID" value="RLG68675.1"/>
    <property type="molecule type" value="Genomic_DNA"/>
</dbReference>
<evidence type="ECO:0000256" key="2">
    <source>
        <dbReference type="ARBA" id="ARBA00022741"/>
    </source>
</evidence>
<dbReference type="GO" id="GO:0046872">
    <property type="term" value="F:metal ion binding"/>
    <property type="evidence" value="ECO:0007669"/>
    <property type="project" value="UniProtKB-KW"/>
</dbReference>
<keyword evidence="1" id="KW-0479">Metal-binding</keyword>
<reference evidence="6 7" key="1">
    <citation type="submission" date="2018-06" db="EMBL/GenBank/DDBJ databases">
        <title>Extensive metabolic versatility and redundancy in microbially diverse, dynamic hydrothermal sediments.</title>
        <authorList>
            <person name="Dombrowski N."/>
            <person name="Teske A."/>
            <person name="Baker B.J."/>
        </authorList>
    </citation>
    <scope>NUCLEOTIDE SEQUENCE [LARGE SCALE GENOMIC DNA]</scope>
    <source>
        <strain evidence="6">B9_G13</strain>
    </source>
</reference>
<dbReference type="GO" id="GO:0005737">
    <property type="term" value="C:cytoplasm"/>
    <property type="evidence" value="ECO:0007669"/>
    <property type="project" value="TreeGrafter"/>
</dbReference>
<evidence type="ECO:0000259" key="5">
    <source>
        <dbReference type="PROSITE" id="PS50975"/>
    </source>
</evidence>
<dbReference type="InterPro" id="IPR004666">
    <property type="entry name" value="Rp_bS6_RimK/Lys_biosynth_LsyX"/>
</dbReference>
<dbReference type="Gene3D" id="3.30.470.20">
    <property type="entry name" value="ATP-grasp fold, B domain"/>
    <property type="match status" value="1"/>
</dbReference>
<keyword evidence="2 4" id="KW-0547">Nucleotide-binding</keyword>